<evidence type="ECO:0000256" key="5">
    <source>
        <dbReference type="SAM" id="MobiDB-lite"/>
    </source>
</evidence>
<feature type="domain" description="Tyr recombinase" evidence="6">
    <location>
        <begin position="134"/>
        <end position="314"/>
    </location>
</feature>
<evidence type="ECO:0000259" key="6">
    <source>
        <dbReference type="PROSITE" id="PS51898"/>
    </source>
</evidence>
<evidence type="ECO:0000256" key="2">
    <source>
        <dbReference type="ARBA" id="ARBA00023125"/>
    </source>
</evidence>
<feature type="region of interest" description="Disordered" evidence="5">
    <location>
        <begin position="1"/>
        <end position="24"/>
    </location>
</feature>
<evidence type="ECO:0000256" key="1">
    <source>
        <dbReference type="ARBA" id="ARBA00022908"/>
    </source>
</evidence>
<sequence length="323" mass="38242">MSPKRRSNQISIPQKQRFSPTDFGPKSLDEAIHLFLRECKIRNLRQDTLIYYKKELDFSAKLLRNNDAPEDPNKITASDINDSIILFMMDQKLKETTINTRLRAVRTLFNFLDRKGFLENNPMKEVKLLRNTKRIVETFTRDQIRTLFAQPDQETFTGMRDYTLMMLFLETGVRLNEMANIKVDDIKWQDGVIYIRHPKTQSHRSVPIQLIMKKQLSKYVQLRGQLNHDFLFVNIDNEPMLRQNMQQSVRKYGRMACILNVRCSPHTFRHTFAKMCVQNGADVFTLQTILGHSTMDMVRHYVNLYSNDLTERHRKFSPIQDIY</sequence>
<gene>
    <name evidence="8" type="ORF">JOD17_004055</name>
</gene>
<reference evidence="8 9" key="1">
    <citation type="submission" date="2021-01" db="EMBL/GenBank/DDBJ databases">
        <title>Genomic Encyclopedia of Type Strains, Phase IV (KMG-IV): sequencing the most valuable type-strain genomes for metagenomic binning, comparative biology and taxonomic classification.</title>
        <authorList>
            <person name="Goeker M."/>
        </authorList>
    </citation>
    <scope>NUCLEOTIDE SEQUENCE [LARGE SCALE GENOMIC DNA]</scope>
    <source>
        <strain evidence="8 9">DSM 25540</strain>
    </source>
</reference>
<accession>A0ABS2PHK3</accession>
<dbReference type="SUPFAM" id="SSF56349">
    <property type="entry name" value="DNA breaking-rejoining enzymes"/>
    <property type="match status" value="1"/>
</dbReference>
<dbReference type="RefSeq" id="WP_204699676.1">
    <property type="nucleotide sequence ID" value="NZ_JAFBEC010000019.1"/>
</dbReference>
<dbReference type="InterPro" id="IPR002104">
    <property type="entry name" value="Integrase_catalytic"/>
</dbReference>
<dbReference type="Pfam" id="PF00589">
    <property type="entry name" value="Phage_integrase"/>
    <property type="match status" value="1"/>
</dbReference>
<dbReference type="InterPro" id="IPR013762">
    <property type="entry name" value="Integrase-like_cat_sf"/>
</dbReference>
<protein>
    <submittedName>
        <fullName evidence="8">Integrase/recombinase XerD</fullName>
    </submittedName>
</protein>
<evidence type="ECO:0000313" key="8">
    <source>
        <dbReference type="EMBL" id="MBM7634928.1"/>
    </source>
</evidence>
<evidence type="ECO:0000256" key="3">
    <source>
        <dbReference type="ARBA" id="ARBA00023172"/>
    </source>
</evidence>
<proteinExistence type="predicted"/>
<evidence type="ECO:0000313" key="9">
    <source>
        <dbReference type="Proteomes" id="UP000741863"/>
    </source>
</evidence>
<dbReference type="Pfam" id="PF02899">
    <property type="entry name" value="Phage_int_SAM_1"/>
    <property type="match status" value="1"/>
</dbReference>
<keyword evidence="2 4" id="KW-0238">DNA-binding</keyword>
<dbReference type="PANTHER" id="PTHR30349:SF81">
    <property type="entry name" value="TYROSINE RECOMBINASE XERC"/>
    <property type="match status" value="1"/>
</dbReference>
<dbReference type="PROSITE" id="PS51900">
    <property type="entry name" value="CB"/>
    <property type="match status" value="1"/>
</dbReference>
<feature type="compositionally biased region" description="Polar residues" evidence="5">
    <location>
        <begin position="8"/>
        <end position="19"/>
    </location>
</feature>
<keyword evidence="1" id="KW-0229">DNA integration</keyword>
<dbReference type="Gene3D" id="1.10.150.130">
    <property type="match status" value="1"/>
</dbReference>
<dbReference type="InterPro" id="IPR010998">
    <property type="entry name" value="Integrase_recombinase_N"/>
</dbReference>
<comment type="caution">
    <text evidence="8">The sequence shown here is derived from an EMBL/GenBank/DDBJ whole genome shotgun (WGS) entry which is preliminary data.</text>
</comment>
<dbReference type="CDD" id="cd00397">
    <property type="entry name" value="DNA_BRE_C"/>
    <property type="match status" value="1"/>
</dbReference>
<keyword evidence="9" id="KW-1185">Reference proteome</keyword>
<organism evidence="8 9">
    <name type="scientific">Geomicrobium sediminis</name>
    <dbReference type="NCBI Taxonomy" id="1347788"/>
    <lineage>
        <taxon>Bacteria</taxon>
        <taxon>Bacillati</taxon>
        <taxon>Bacillota</taxon>
        <taxon>Bacilli</taxon>
        <taxon>Bacillales</taxon>
        <taxon>Geomicrobium</taxon>
    </lineage>
</organism>
<feature type="domain" description="Core-binding (CB)" evidence="7">
    <location>
        <begin position="26"/>
        <end position="113"/>
    </location>
</feature>
<dbReference type="PROSITE" id="PS51898">
    <property type="entry name" value="TYR_RECOMBINASE"/>
    <property type="match status" value="1"/>
</dbReference>
<keyword evidence="3" id="KW-0233">DNA recombination</keyword>
<dbReference type="Gene3D" id="1.10.443.10">
    <property type="entry name" value="Intergrase catalytic core"/>
    <property type="match status" value="1"/>
</dbReference>
<dbReference type="EMBL" id="JAFBEC010000019">
    <property type="protein sequence ID" value="MBM7634928.1"/>
    <property type="molecule type" value="Genomic_DNA"/>
</dbReference>
<dbReference type="InterPro" id="IPR004107">
    <property type="entry name" value="Integrase_SAM-like_N"/>
</dbReference>
<evidence type="ECO:0000259" key="7">
    <source>
        <dbReference type="PROSITE" id="PS51900"/>
    </source>
</evidence>
<evidence type="ECO:0000256" key="4">
    <source>
        <dbReference type="PROSITE-ProRule" id="PRU01248"/>
    </source>
</evidence>
<dbReference type="PANTHER" id="PTHR30349">
    <property type="entry name" value="PHAGE INTEGRASE-RELATED"/>
    <property type="match status" value="1"/>
</dbReference>
<name>A0ABS2PHK3_9BACL</name>
<dbReference type="Proteomes" id="UP000741863">
    <property type="component" value="Unassembled WGS sequence"/>
</dbReference>
<dbReference type="InterPro" id="IPR011010">
    <property type="entry name" value="DNA_brk_join_enz"/>
</dbReference>
<dbReference type="InterPro" id="IPR044068">
    <property type="entry name" value="CB"/>
</dbReference>
<dbReference type="InterPro" id="IPR050090">
    <property type="entry name" value="Tyrosine_recombinase_XerCD"/>
</dbReference>